<dbReference type="GO" id="GO:0016042">
    <property type="term" value="P:lipid catabolic process"/>
    <property type="evidence" value="ECO:0007669"/>
    <property type="project" value="UniProtKB-KW"/>
</dbReference>
<evidence type="ECO:0000256" key="3">
    <source>
        <dbReference type="ARBA" id="ARBA00022963"/>
    </source>
</evidence>
<dbReference type="PIRSF" id="PIRSF000862">
    <property type="entry name" value="Steryl_ester_lip"/>
    <property type="match status" value="1"/>
</dbReference>
<dbReference type="InterPro" id="IPR006693">
    <property type="entry name" value="AB_hydrolase_lipase"/>
</dbReference>
<evidence type="ECO:0000259" key="10">
    <source>
        <dbReference type="Pfam" id="PF04083"/>
    </source>
</evidence>
<dbReference type="Gene3D" id="3.40.50.1820">
    <property type="entry name" value="alpha/beta hydrolase"/>
    <property type="match status" value="1"/>
</dbReference>
<sequence length="392" mass="43127">MARRCFLGFLVFCFWLGLTSCARSPPPTGLCAASVTPQGYKCQEFEVKTQDGYILSMQRIPKGRVGGGGNKQPVLIQHGVMVDGMTWFLNPPDQSLPFILADAGFDVWIANTRGTRYSRRHTTLDPSKSEFWNWTWDELVTSDLPATFDFVFSQTGQKIHYVGHSMGTLIALASFSEGRLVDKLKSAALLSPIAYLSHMTTALGVVAAKAFVGEITTLMGVAEFNPKGEAVGKFLKVLCATPGIDCYDLLRSLTGKNCCLNVSTVDLFLKNEPQSTSTKNMVHLAQTEREGVVAKYNYGSADFNMMHYGEASPPIYNLSNIPHNLPLFLSYGGQDALSDPRDVGLLLDSLKLHDGDKLTVQFIKDYAHADFIMGVTAKDIVYTAIVAFFNRQ</sequence>
<feature type="active site" description="Charge relay system" evidence="7">
    <location>
        <position position="335"/>
    </location>
</feature>
<evidence type="ECO:0000256" key="6">
    <source>
        <dbReference type="PIRNR" id="PIRNR000862"/>
    </source>
</evidence>
<protein>
    <recommendedName>
        <fullName evidence="6">Lipase</fullName>
    </recommendedName>
</protein>
<keyword evidence="4" id="KW-0443">Lipid metabolism</keyword>
<proteinExistence type="inferred from homology"/>
<feature type="active site" description="Nucleophile" evidence="7">
    <location>
        <position position="165"/>
    </location>
</feature>
<dbReference type="Proteomes" id="UP000288805">
    <property type="component" value="Unassembled WGS sequence"/>
</dbReference>
<dbReference type="SUPFAM" id="SSF53474">
    <property type="entry name" value="alpha/beta-Hydrolases"/>
    <property type="match status" value="1"/>
</dbReference>
<feature type="active site" description="Charge relay system" evidence="7">
    <location>
        <position position="368"/>
    </location>
</feature>
<keyword evidence="2 8" id="KW-0732">Signal</keyword>
<feature type="signal peptide" evidence="8">
    <location>
        <begin position="1"/>
        <end position="21"/>
    </location>
</feature>
<keyword evidence="6" id="KW-0378">Hydrolase</keyword>
<evidence type="ECO:0000256" key="2">
    <source>
        <dbReference type="ARBA" id="ARBA00022729"/>
    </source>
</evidence>
<keyword evidence="5" id="KW-0325">Glycoprotein</keyword>
<dbReference type="PROSITE" id="PS51257">
    <property type="entry name" value="PROKAR_LIPOPROTEIN"/>
    <property type="match status" value="1"/>
</dbReference>
<comment type="similarity">
    <text evidence="1 6">Belongs to the AB hydrolase superfamily. Lipase family.</text>
</comment>
<evidence type="ECO:0000256" key="5">
    <source>
        <dbReference type="ARBA" id="ARBA00023180"/>
    </source>
</evidence>
<feature type="domain" description="Partial AB-hydrolase lipase" evidence="10">
    <location>
        <begin position="35"/>
        <end position="90"/>
    </location>
</feature>
<dbReference type="EMBL" id="QGNW01001806">
    <property type="protein sequence ID" value="RVW30196.1"/>
    <property type="molecule type" value="Genomic_DNA"/>
</dbReference>
<dbReference type="Pfam" id="PF00561">
    <property type="entry name" value="Abhydrolase_1"/>
    <property type="match status" value="1"/>
</dbReference>
<dbReference type="Pfam" id="PF04083">
    <property type="entry name" value="Abhydro_lipase"/>
    <property type="match status" value="1"/>
</dbReference>
<evidence type="ECO:0000313" key="12">
    <source>
        <dbReference type="Proteomes" id="UP000288805"/>
    </source>
</evidence>
<accession>A0A438D442</accession>
<dbReference type="InterPro" id="IPR029058">
    <property type="entry name" value="AB_hydrolase_fold"/>
</dbReference>
<dbReference type="AlphaFoldDB" id="A0A438D442"/>
<feature type="chain" id="PRO_5019577321" description="Lipase" evidence="8">
    <location>
        <begin position="22"/>
        <end position="392"/>
    </location>
</feature>
<name>A0A438D442_VITVI</name>
<dbReference type="GO" id="GO:0016788">
    <property type="term" value="F:hydrolase activity, acting on ester bonds"/>
    <property type="evidence" value="ECO:0007669"/>
    <property type="project" value="InterPro"/>
</dbReference>
<evidence type="ECO:0000256" key="1">
    <source>
        <dbReference type="ARBA" id="ARBA00010701"/>
    </source>
</evidence>
<keyword evidence="3 6" id="KW-0442">Lipid degradation</keyword>
<evidence type="ECO:0000313" key="11">
    <source>
        <dbReference type="EMBL" id="RVW30196.1"/>
    </source>
</evidence>
<gene>
    <name evidence="11" type="primary">LIP2_8</name>
    <name evidence="11" type="ORF">CK203_108989</name>
</gene>
<feature type="domain" description="AB hydrolase-1" evidence="9">
    <location>
        <begin position="100"/>
        <end position="372"/>
    </location>
</feature>
<reference evidence="11 12" key="1">
    <citation type="journal article" date="2018" name="PLoS Genet.">
        <title>Population sequencing reveals clonal diversity and ancestral inbreeding in the grapevine cultivar Chardonnay.</title>
        <authorList>
            <person name="Roach M.J."/>
            <person name="Johnson D.L."/>
            <person name="Bohlmann J."/>
            <person name="van Vuuren H.J."/>
            <person name="Jones S.J."/>
            <person name="Pretorius I.S."/>
            <person name="Schmidt S.A."/>
            <person name="Borneman A.R."/>
        </authorList>
    </citation>
    <scope>NUCLEOTIDE SEQUENCE [LARGE SCALE GENOMIC DNA]</scope>
    <source>
        <strain evidence="12">cv. Chardonnay</strain>
        <tissue evidence="11">Leaf</tissue>
    </source>
</reference>
<organism evidence="11 12">
    <name type="scientific">Vitis vinifera</name>
    <name type="common">Grape</name>
    <dbReference type="NCBI Taxonomy" id="29760"/>
    <lineage>
        <taxon>Eukaryota</taxon>
        <taxon>Viridiplantae</taxon>
        <taxon>Streptophyta</taxon>
        <taxon>Embryophyta</taxon>
        <taxon>Tracheophyta</taxon>
        <taxon>Spermatophyta</taxon>
        <taxon>Magnoliopsida</taxon>
        <taxon>eudicotyledons</taxon>
        <taxon>Gunneridae</taxon>
        <taxon>Pentapetalae</taxon>
        <taxon>rosids</taxon>
        <taxon>Vitales</taxon>
        <taxon>Vitaceae</taxon>
        <taxon>Viteae</taxon>
        <taxon>Vitis</taxon>
    </lineage>
</organism>
<evidence type="ECO:0000256" key="8">
    <source>
        <dbReference type="SAM" id="SignalP"/>
    </source>
</evidence>
<dbReference type="InterPro" id="IPR000073">
    <property type="entry name" value="AB_hydrolase_1"/>
</dbReference>
<evidence type="ECO:0000256" key="7">
    <source>
        <dbReference type="PIRSR" id="PIRSR000862-1"/>
    </source>
</evidence>
<dbReference type="FunFam" id="3.40.50.1820:FF:000126">
    <property type="entry name" value="Lipase"/>
    <property type="match status" value="1"/>
</dbReference>
<comment type="caution">
    <text evidence="11">The sequence shown here is derived from an EMBL/GenBank/DDBJ whole genome shotgun (WGS) entry which is preliminary data.</text>
</comment>
<dbReference type="PANTHER" id="PTHR11005">
    <property type="entry name" value="LYSOSOMAL ACID LIPASE-RELATED"/>
    <property type="match status" value="1"/>
</dbReference>
<dbReference type="InterPro" id="IPR025483">
    <property type="entry name" value="Lipase_euk"/>
</dbReference>
<evidence type="ECO:0000256" key="4">
    <source>
        <dbReference type="ARBA" id="ARBA00023098"/>
    </source>
</evidence>
<evidence type="ECO:0000259" key="9">
    <source>
        <dbReference type="Pfam" id="PF00561"/>
    </source>
</evidence>